<evidence type="ECO:0000256" key="1">
    <source>
        <dbReference type="SAM" id="MobiDB-lite"/>
    </source>
</evidence>
<evidence type="ECO:0000313" key="2">
    <source>
        <dbReference type="EMBL" id="CAH2276616.1"/>
    </source>
</evidence>
<name>A0AAD1VX01_PELCU</name>
<accession>A0AAD1VX01</accession>
<organism evidence="2 3">
    <name type="scientific">Pelobates cultripes</name>
    <name type="common">Western spadefoot toad</name>
    <dbReference type="NCBI Taxonomy" id="61616"/>
    <lineage>
        <taxon>Eukaryota</taxon>
        <taxon>Metazoa</taxon>
        <taxon>Chordata</taxon>
        <taxon>Craniata</taxon>
        <taxon>Vertebrata</taxon>
        <taxon>Euteleostomi</taxon>
        <taxon>Amphibia</taxon>
        <taxon>Batrachia</taxon>
        <taxon>Anura</taxon>
        <taxon>Pelobatoidea</taxon>
        <taxon>Pelobatidae</taxon>
        <taxon>Pelobates</taxon>
    </lineage>
</organism>
<feature type="compositionally biased region" description="Polar residues" evidence="1">
    <location>
        <begin position="9"/>
        <end position="21"/>
    </location>
</feature>
<reference evidence="2" key="1">
    <citation type="submission" date="2022-03" db="EMBL/GenBank/DDBJ databases">
        <authorList>
            <person name="Alioto T."/>
            <person name="Alioto T."/>
            <person name="Gomez Garrido J."/>
        </authorList>
    </citation>
    <scope>NUCLEOTIDE SEQUENCE</scope>
</reference>
<evidence type="ECO:0000313" key="3">
    <source>
        <dbReference type="Proteomes" id="UP001295444"/>
    </source>
</evidence>
<proteinExistence type="predicted"/>
<dbReference type="EMBL" id="OW240914">
    <property type="protein sequence ID" value="CAH2276616.1"/>
    <property type="molecule type" value="Genomic_DNA"/>
</dbReference>
<feature type="compositionally biased region" description="Polar residues" evidence="1">
    <location>
        <begin position="41"/>
        <end position="54"/>
    </location>
</feature>
<dbReference type="AlphaFoldDB" id="A0AAD1VX01"/>
<feature type="region of interest" description="Disordered" evidence="1">
    <location>
        <begin position="1"/>
        <end position="57"/>
    </location>
</feature>
<gene>
    <name evidence="2" type="ORF">PECUL_23A012526</name>
</gene>
<sequence length="140" mass="15001">MGPTKIPDGSQTPWSNPSRSQAGPVDWFLHSSAGMSREVTDQNMADSPTCSHNSKPGGLTLLDISADIRVPPSQIVTKEDLHALSDDIHGAIRSEVAMLRTKIAAHGGRLQELETAMHAITERAETSNLAVSNRETCCSP</sequence>
<keyword evidence="3" id="KW-1185">Reference proteome</keyword>
<dbReference type="Proteomes" id="UP001295444">
    <property type="component" value="Chromosome 03"/>
</dbReference>
<protein>
    <submittedName>
        <fullName evidence="2">Uncharacterized protein</fullName>
    </submittedName>
</protein>